<accession>A0ABR2ADP8</accession>
<comment type="caution">
    <text evidence="1">The sequence shown here is derived from an EMBL/GenBank/DDBJ whole genome shotgun (WGS) entry which is preliminary data.</text>
</comment>
<evidence type="ECO:0000313" key="2">
    <source>
        <dbReference type="Proteomes" id="UP001396334"/>
    </source>
</evidence>
<dbReference type="Proteomes" id="UP001396334">
    <property type="component" value="Unassembled WGS sequence"/>
</dbReference>
<dbReference type="EMBL" id="JBBPBN010000262">
    <property type="protein sequence ID" value="KAK8491280.1"/>
    <property type="molecule type" value="Genomic_DNA"/>
</dbReference>
<proteinExistence type="predicted"/>
<keyword evidence="2" id="KW-1185">Reference proteome</keyword>
<organism evidence="1 2">
    <name type="scientific">Hibiscus sabdariffa</name>
    <name type="common">roselle</name>
    <dbReference type="NCBI Taxonomy" id="183260"/>
    <lineage>
        <taxon>Eukaryota</taxon>
        <taxon>Viridiplantae</taxon>
        <taxon>Streptophyta</taxon>
        <taxon>Embryophyta</taxon>
        <taxon>Tracheophyta</taxon>
        <taxon>Spermatophyta</taxon>
        <taxon>Magnoliopsida</taxon>
        <taxon>eudicotyledons</taxon>
        <taxon>Gunneridae</taxon>
        <taxon>Pentapetalae</taxon>
        <taxon>rosids</taxon>
        <taxon>malvids</taxon>
        <taxon>Malvales</taxon>
        <taxon>Malvaceae</taxon>
        <taxon>Malvoideae</taxon>
        <taxon>Hibiscus</taxon>
    </lineage>
</organism>
<protein>
    <submittedName>
        <fullName evidence="1">Uncharacterized protein</fullName>
    </submittedName>
</protein>
<name>A0ABR2ADP8_9ROSI</name>
<sequence>MGSNVKNAALQRIATLVAMTMVVLLGNNEATASALSALTTSNTTALALSTLDTNDANYDHLSLADANVIFLKIANAAARRRYKPSRSCRRGRPYTFCLPGEGRDKIPQRCVYKENRNRNCRG</sequence>
<gene>
    <name evidence="1" type="ORF">V6N11_051292</name>
</gene>
<evidence type="ECO:0000313" key="1">
    <source>
        <dbReference type="EMBL" id="KAK8491280.1"/>
    </source>
</evidence>
<reference evidence="1 2" key="1">
    <citation type="journal article" date="2024" name="G3 (Bethesda)">
        <title>Genome assembly of Hibiscus sabdariffa L. provides insights into metabolisms of medicinal natural products.</title>
        <authorList>
            <person name="Kim T."/>
        </authorList>
    </citation>
    <scope>NUCLEOTIDE SEQUENCE [LARGE SCALE GENOMIC DNA]</scope>
    <source>
        <strain evidence="1">TK-2024</strain>
        <tissue evidence="1">Old leaves</tissue>
    </source>
</reference>